<dbReference type="PIRSF" id="PIRSF018266">
    <property type="entry name" value="FecR"/>
    <property type="match status" value="1"/>
</dbReference>
<evidence type="ECO:0000259" key="2">
    <source>
        <dbReference type="Pfam" id="PF16220"/>
    </source>
</evidence>
<reference evidence="3 4" key="1">
    <citation type="submission" date="2017-05" db="EMBL/GenBank/DDBJ databases">
        <title>Complete and WGS of Bordetella genogroups.</title>
        <authorList>
            <person name="Spilker T."/>
            <person name="LiPuma J."/>
        </authorList>
    </citation>
    <scope>NUCLEOTIDE SEQUENCE [LARGE SCALE GENOMIC DNA]</scope>
    <source>
        <strain evidence="3 4">AU17610</strain>
    </source>
</reference>
<dbReference type="EMBL" id="NEVL01000002">
    <property type="protein sequence ID" value="OZI39543.1"/>
    <property type="molecule type" value="Genomic_DNA"/>
</dbReference>
<accession>A0A261STC8</accession>
<dbReference type="GO" id="GO:0016989">
    <property type="term" value="F:sigma factor antagonist activity"/>
    <property type="evidence" value="ECO:0007669"/>
    <property type="project" value="TreeGrafter"/>
</dbReference>
<evidence type="ECO:0000313" key="3">
    <source>
        <dbReference type="EMBL" id="OZI39543.1"/>
    </source>
</evidence>
<dbReference type="Pfam" id="PF04773">
    <property type="entry name" value="FecR"/>
    <property type="match status" value="1"/>
</dbReference>
<feature type="domain" description="FecR N-terminal" evidence="2">
    <location>
        <begin position="2"/>
        <end position="44"/>
    </location>
</feature>
<dbReference type="AlphaFoldDB" id="A0A261STC8"/>
<proteinExistence type="predicted"/>
<dbReference type="Pfam" id="PF16220">
    <property type="entry name" value="DUF4880"/>
    <property type="match status" value="1"/>
</dbReference>
<evidence type="ECO:0000313" key="4">
    <source>
        <dbReference type="Proteomes" id="UP000217005"/>
    </source>
</evidence>
<name>A0A261STC8_9BORD</name>
<comment type="caution">
    <text evidence="3">The sequence shown here is derived from an EMBL/GenBank/DDBJ whole genome shotgun (WGS) entry which is preliminary data.</text>
</comment>
<dbReference type="PANTHER" id="PTHR30273:SF2">
    <property type="entry name" value="PROTEIN FECR"/>
    <property type="match status" value="1"/>
</dbReference>
<dbReference type="Proteomes" id="UP000217005">
    <property type="component" value="Unassembled WGS sequence"/>
</dbReference>
<evidence type="ECO:0000259" key="1">
    <source>
        <dbReference type="Pfam" id="PF04773"/>
    </source>
</evidence>
<organism evidence="3 4">
    <name type="scientific">Bordetella genomosp. 1</name>
    <dbReference type="NCBI Taxonomy" id="1395607"/>
    <lineage>
        <taxon>Bacteria</taxon>
        <taxon>Pseudomonadati</taxon>
        <taxon>Pseudomonadota</taxon>
        <taxon>Betaproteobacteria</taxon>
        <taxon>Burkholderiales</taxon>
        <taxon>Alcaligenaceae</taxon>
        <taxon>Bordetella</taxon>
    </lineage>
</organism>
<feature type="domain" description="FecR protein" evidence="1">
    <location>
        <begin position="108"/>
        <end position="200"/>
    </location>
</feature>
<sequence>MEAAAEWFALLRSGEATARERAAWQTWLDAQAEHRHAWRYVERIGQRFAPIQASGEGHAAVAALRQVNEHAPRRRRQVLLGLGIALAGGWLGWRHTALPELTAAWTADHRAGTGPARRVVLADGTQVWLNAQSAFNVDYTVQARTLTLLRGEILIQTAADAARPFRVDTAQGRLRALGTRFTVRLDDVDTLLAVYEGAVEVSAAGHDVLGVVGAGQQARLGRAGLGRQAPADPARAAWAQGVLIADGITLAGVVEELGKRHSGHISLAPELARLPVFGSYPLDDAPRALDMLASVMPITVRQTLPWWTSVTPRR</sequence>
<dbReference type="Gene3D" id="2.60.120.1440">
    <property type="match status" value="1"/>
</dbReference>
<dbReference type="OrthoDB" id="1100567at2"/>
<dbReference type="InterPro" id="IPR006860">
    <property type="entry name" value="FecR"/>
</dbReference>
<dbReference type="InterPro" id="IPR032623">
    <property type="entry name" value="FecR_N"/>
</dbReference>
<gene>
    <name evidence="3" type="ORF">CEG14_06230</name>
</gene>
<protein>
    <submittedName>
        <fullName evidence="3">Iron dicitrate transport regulator FecR</fullName>
    </submittedName>
</protein>
<dbReference type="PANTHER" id="PTHR30273">
    <property type="entry name" value="PERIPLASMIC SIGNAL SENSOR AND SIGMA FACTOR ACTIVATOR FECR-RELATED"/>
    <property type="match status" value="1"/>
</dbReference>
<dbReference type="InterPro" id="IPR012373">
    <property type="entry name" value="Ferrdict_sens_TM"/>
</dbReference>